<reference evidence="6" key="1">
    <citation type="journal article" date="2015" name="Nature">
        <title>Complex archaea that bridge the gap between prokaryotes and eukaryotes.</title>
        <authorList>
            <person name="Spang A."/>
            <person name="Saw J.H."/>
            <person name="Jorgensen S.L."/>
            <person name="Zaremba-Niedzwiedzka K."/>
            <person name="Martijn J."/>
            <person name="Lind A.E."/>
            <person name="van Eijk R."/>
            <person name="Schleper C."/>
            <person name="Guy L."/>
            <person name="Ettema T.J."/>
        </authorList>
    </citation>
    <scope>NUCLEOTIDE SEQUENCE</scope>
</reference>
<dbReference type="GO" id="GO:0009306">
    <property type="term" value="P:protein secretion"/>
    <property type="evidence" value="ECO:0007669"/>
    <property type="project" value="InterPro"/>
</dbReference>
<proteinExistence type="predicted"/>
<keyword evidence="3" id="KW-1133">Transmembrane helix</keyword>
<keyword evidence="4" id="KW-0472">Membrane</keyword>
<dbReference type="GO" id="GO:0005886">
    <property type="term" value="C:plasma membrane"/>
    <property type="evidence" value="ECO:0007669"/>
    <property type="project" value="InterPro"/>
</dbReference>
<accession>A0A0F9RI11</accession>
<evidence type="ECO:0000256" key="3">
    <source>
        <dbReference type="ARBA" id="ARBA00022989"/>
    </source>
</evidence>
<comment type="subcellular location">
    <subcellularLocation>
        <location evidence="1">Membrane</location>
        <topology evidence="1">Single-pass membrane protein</topology>
    </subcellularLocation>
</comment>
<feature type="domain" description="Translocation and assembly module TamB C-terminal" evidence="5">
    <location>
        <begin position="51"/>
        <end position="381"/>
    </location>
</feature>
<feature type="non-terminal residue" evidence="6">
    <location>
        <position position="1"/>
    </location>
</feature>
<protein>
    <recommendedName>
        <fullName evidence="5">Translocation and assembly module TamB C-terminal domain-containing protein</fullName>
    </recommendedName>
</protein>
<dbReference type="AlphaFoldDB" id="A0A0F9RI11"/>
<dbReference type="EMBL" id="LAZR01002866">
    <property type="protein sequence ID" value="KKN24666.1"/>
    <property type="molecule type" value="Genomic_DNA"/>
</dbReference>
<gene>
    <name evidence="6" type="ORF">LCGC14_0892700</name>
</gene>
<evidence type="ECO:0000256" key="2">
    <source>
        <dbReference type="ARBA" id="ARBA00022692"/>
    </source>
</evidence>
<sequence>TSIAGTVSQPEIIGKATLAHGQVKLVDAGIILKNINADIQGDIDKVDIKLKADSGEGNVAINGRYALLDKGWELSADVTGKNFEVMNTTEALVIAEPDISVLVTPKLTKVTGKVLIPRASIEPTQFNSSVSPSSDVVVINNQTTEDASLHKTDINLTISLGDKVNIKALGFQGRLTGDLTVSGDPQDILIGNGLITIKDGSYLAYGQLLKVDDGKIRFAGPIDNPELDIKAVREGKTVTAGLRIEGNVSSPQATLFSSPDMSQDNILSYILLGKPIDQASATDAALLASAASGMGLQNGAMIGDQIANTFGLDEFAITGDSKENAALTIGKALSPKLYLSYGIGVFDSISTVELRYELTKIWSIKAESGSQSGVDLMYTYEPKSDK</sequence>
<name>A0A0F9RI11_9ZZZZ</name>
<comment type="caution">
    <text evidence="6">The sequence shown here is derived from an EMBL/GenBank/DDBJ whole genome shotgun (WGS) entry which is preliminary data.</text>
</comment>
<organism evidence="6">
    <name type="scientific">marine sediment metagenome</name>
    <dbReference type="NCBI Taxonomy" id="412755"/>
    <lineage>
        <taxon>unclassified sequences</taxon>
        <taxon>metagenomes</taxon>
        <taxon>ecological metagenomes</taxon>
    </lineage>
</organism>
<dbReference type="PANTHER" id="PTHR36985:SF1">
    <property type="entry name" value="TRANSLOCATION AND ASSEMBLY MODULE SUBUNIT TAMB"/>
    <property type="match status" value="1"/>
</dbReference>
<dbReference type="PANTHER" id="PTHR36985">
    <property type="entry name" value="TRANSLOCATION AND ASSEMBLY MODULE SUBUNIT TAMB"/>
    <property type="match status" value="1"/>
</dbReference>
<evidence type="ECO:0000256" key="4">
    <source>
        <dbReference type="ARBA" id="ARBA00023136"/>
    </source>
</evidence>
<keyword evidence="2" id="KW-0812">Transmembrane</keyword>
<evidence type="ECO:0000259" key="5">
    <source>
        <dbReference type="Pfam" id="PF04357"/>
    </source>
</evidence>
<evidence type="ECO:0000256" key="1">
    <source>
        <dbReference type="ARBA" id="ARBA00004167"/>
    </source>
</evidence>
<dbReference type="Pfam" id="PF04357">
    <property type="entry name" value="TamB"/>
    <property type="match status" value="1"/>
</dbReference>
<evidence type="ECO:0000313" key="6">
    <source>
        <dbReference type="EMBL" id="KKN24666.1"/>
    </source>
</evidence>
<dbReference type="GO" id="GO:0097347">
    <property type="term" value="C:TAM protein secretion complex"/>
    <property type="evidence" value="ECO:0007669"/>
    <property type="project" value="TreeGrafter"/>
</dbReference>
<dbReference type="InterPro" id="IPR007452">
    <property type="entry name" value="TamB_C"/>
</dbReference>